<reference evidence="5 6" key="1">
    <citation type="journal article" date="2020" name="mSystems">
        <title>Defining Genomic and Predicted Metabolic Features of the Acetobacterium Genus.</title>
        <authorList>
            <person name="Ross D.E."/>
            <person name="Marshall C.W."/>
            <person name="Gulliver D."/>
            <person name="May H.D."/>
            <person name="Norman R.S."/>
        </authorList>
    </citation>
    <scope>NUCLEOTIDE SEQUENCE [LARGE SCALE GENOMIC DNA]</scope>
    <source>
        <strain evidence="5 6">DSM 4132</strain>
    </source>
</reference>
<proteinExistence type="inferred from homology"/>
<keyword evidence="2" id="KW-0808">Transferase</keyword>
<evidence type="ECO:0000256" key="3">
    <source>
        <dbReference type="ARBA" id="ARBA00023315"/>
    </source>
</evidence>
<accession>A0ABR6YWE8</accession>
<evidence type="ECO:0000313" key="6">
    <source>
        <dbReference type="Proteomes" id="UP000622405"/>
    </source>
</evidence>
<protein>
    <submittedName>
        <fullName evidence="5">Phosphate butyryltransferase</fullName>
    </submittedName>
</protein>
<feature type="domain" description="Phosphate acetyl/butaryl transferase" evidence="4">
    <location>
        <begin position="81"/>
        <end position="295"/>
    </location>
</feature>
<dbReference type="InterPro" id="IPR012147">
    <property type="entry name" value="P_Ac_Bu_trans"/>
</dbReference>
<dbReference type="PIRSF" id="PIRSF000428">
    <property type="entry name" value="P_Ac_trans"/>
    <property type="match status" value="1"/>
</dbReference>
<dbReference type="Gene3D" id="3.40.718.10">
    <property type="entry name" value="Isopropylmalate Dehydrogenase"/>
    <property type="match status" value="1"/>
</dbReference>
<evidence type="ECO:0000256" key="2">
    <source>
        <dbReference type="ARBA" id="ARBA00022679"/>
    </source>
</evidence>
<organism evidence="5 6">
    <name type="scientific">Acetobacterium malicum</name>
    <dbReference type="NCBI Taxonomy" id="52692"/>
    <lineage>
        <taxon>Bacteria</taxon>
        <taxon>Bacillati</taxon>
        <taxon>Bacillota</taxon>
        <taxon>Clostridia</taxon>
        <taxon>Eubacteriales</taxon>
        <taxon>Eubacteriaceae</taxon>
        <taxon>Acetobacterium</taxon>
    </lineage>
</organism>
<keyword evidence="6" id="KW-1185">Reference proteome</keyword>
<comment type="caution">
    <text evidence="5">The sequence shown here is derived from an EMBL/GenBank/DDBJ whole genome shotgun (WGS) entry which is preliminary data.</text>
</comment>
<evidence type="ECO:0000313" key="5">
    <source>
        <dbReference type="EMBL" id="MBC3899516.1"/>
    </source>
</evidence>
<sequence length="323" mass="34741">MFDNFNDIGESVKCGEKGTLVVAAAAEGDLLKALAIANELYLSHIILVGSRTKIETISRDESIDVSNMEIIDVADTAVACQKAVSLVHHGQADFIMKGLVDTSVFLKAVINKAEGLMVGRLLSSIMMVRITSYHKFLILSDGGMIIDPDLVKKQGIIANTVDFARLLGISPIKVGCLAAKEKVNPKMPATVDGAALKQLSQHQYFGADVLVEGPIAMDLLISQKAAQVKGYESDVAGDADVIIMPNIETGNAIIKVMTHLGNAQLGGIVMGACAPIILTSRSDSYENKLNSIILGAYLTQRMGNCHQIREEHQERNEAIINRK</sequence>
<dbReference type="EMBL" id="WJBE01000005">
    <property type="protein sequence ID" value="MBC3899516.1"/>
    <property type="molecule type" value="Genomic_DNA"/>
</dbReference>
<evidence type="ECO:0000259" key="4">
    <source>
        <dbReference type="Pfam" id="PF01515"/>
    </source>
</evidence>
<dbReference type="RefSeq" id="WP_186893980.1">
    <property type="nucleotide sequence ID" value="NZ_WJBE01000005.1"/>
</dbReference>
<dbReference type="InterPro" id="IPR002505">
    <property type="entry name" value="PTA_PTB"/>
</dbReference>
<keyword evidence="3" id="KW-0012">Acyltransferase</keyword>
<dbReference type="Pfam" id="PF01515">
    <property type="entry name" value="PTA_PTB"/>
    <property type="match status" value="1"/>
</dbReference>
<dbReference type="InterPro" id="IPR050500">
    <property type="entry name" value="Phos_Acetyltrans/Butyryltrans"/>
</dbReference>
<evidence type="ECO:0000256" key="1">
    <source>
        <dbReference type="ARBA" id="ARBA00005656"/>
    </source>
</evidence>
<dbReference type="Proteomes" id="UP000622405">
    <property type="component" value="Unassembled WGS sequence"/>
</dbReference>
<comment type="similarity">
    <text evidence="1">Belongs to the phosphate acetyltransferase and butyryltransferase family.</text>
</comment>
<dbReference type="SUPFAM" id="SSF53659">
    <property type="entry name" value="Isocitrate/Isopropylmalate dehydrogenase-like"/>
    <property type="match status" value="1"/>
</dbReference>
<gene>
    <name evidence="5" type="ORF">GH811_07785</name>
</gene>
<dbReference type="PANTHER" id="PTHR43356">
    <property type="entry name" value="PHOSPHATE ACETYLTRANSFERASE"/>
    <property type="match status" value="1"/>
</dbReference>
<name>A0ABR6YWE8_9FIRM</name>
<dbReference type="PANTHER" id="PTHR43356:SF2">
    <property type="entry name" value="PHOSPHATE ACETYLTRANSFERASE"/>
    <property type="match status" value="1"/>
</dbReference>